<dbReference type="GO" id="GO:0008237">
    <property type="term" value="F:metallopeptidase activity"/>
    <property type="evidence" value="ECO:0007669"/>
    <property type="project" value="UniProtKB-KW"/>
</dbReference>
<gene>
    <name evidence="4" type="ORF">EQG49_00220</name>
</gene>
<keyword evidence="4" id="KW-0378">Hydrolase</keyword>
<protein>
    <submittedName>
        <fullName evidence="4">CPBP family intramembrane metalloprotease</fullName>
    </submittedName>
</protein>
<keyword evidence="2" id="KW-1133">Transmembrane helix</keyword>
<comment type="similarity">
    <text evidence="1">Belongs to the UPF0177 family.</text>
</comment>
<keyword evidence="5" id="KW-1185">Reference proteome</keyword>
<dbReference type="KEGG" id="wei:EQG49_00220"/>
<evidence type="ECO:0000313" key="4">
    <source>
        <dbReference type="EMBL" id="QBO34979.1"/>
    </source>
</evidence>
<dbReference type="EMBL" id="CP037940">
    <property type="protein sequence ID" value="QBO34979.1"/>
    <property type="molecule type" value="Genomic_DNA"/>
</dbReference>
<feature type="transmembrane region" description="Helical" evidence="2">
    <location>
        <begin position="107"/>
        <end position="123"/>
    </location>
</feature>
<dbReference type="Proteomes" id="UP000292886">
    <property type="component" value="Chromosome"/>
</dbReference>
<evidence type="ECO:0000256" key="1">
    <source>
        <dbReference type="ARBA" id="ARBA00009067"/>
    </source>
</evidence>
<evidence type="ECO:0000313" key="5">
    <source>
        <dbReference type="Proteomes" id="UP000292886"/>
    </source>
</evidence>
<dbReference type="AlphaFoldDB" id="A0A4P6YQU1"/>
<sequence>MSEPLSTFKLGGGHDSKVKFLIGIILAALPFFPNSSTGLIGSLRLMITLMVAVIIMLITLKNVKSIFNKVYFRSLKLIAGFVMLIEIIQIVYSLVSTQNISGSLDDINLAWLIFIGCFCSPIFEEVVYRHFLFGYFLKSDNQKWKIVVVATTIGIIWGLSHFDFVGLPIYFLVNAVLSYVYAKGGVRGSITLHVLLNLVSLCALQYF</sequence>
<dbReference type="InterPro" id="IPR003675">
    <property type="entry name" value="Rce1/LyrA-like_dom"/>
</dbReference>
<organism evidence="4 5">
    <name type="scientific">Periweissella cryptocerci</name>
    <dbReference type="NCBI Taxonomy" id="2506420"/>
    <lineage>
        <taxon>Bacteria</taxon>
        <taxon>Bacillati</taxon>
        <taxon>Bacillota</taxon>
        <taxon>Bacilli</taxon>
        <taxon>Lactobacillales</taxon>
        <taxon>Lactobacillaceae</taxon>
        <taxon>Periweissella</taxon>
    </lineage>
</organism>
<feature type="transmembrane region" description="Helical" evidence="2">
    <location>
        <begin position="144"/>
        <end position="159"/>
    </location>
</feature>
<accession>A0A4P6YQU1</accession>
<feature type="transmembrane region" description="Helical" evidence="2">
    <location>
        <begin position="189"/>
        <end position="206"/>
    </location>
</feature>
<keyword evidence="2" id="KW-0812">Transmembrane</keyword>
<name>A0A4P6YQU1_9LACO</name>
<dbReference type="Pfam" id="PF02517">
    <property type="entry name" value="Rce1-like"/>
    <property type="match status" value="1"/>
</dbReference>
<evidence type="ECO:0000259" key="3">
    <source>
        <dbReference type="Pfam" id="PF02517"/>
    </source>
</evidence>
<proteinExistence type="inferred from homology"/>
<keyword evidence="4" id="KW-0645">Protease</keyword>
<feature type="transmembrane region" description="Helical" evidence="2">
    <location>
        <begin position="75"/>
        <end position="95"/>
    </location>
</feature>
<feature type="domain" description="CAAX prenyl protease 2/Lysostaphin resistance protein A-like" evidence="3">
    <location>
        <begin position="108"/>
        <end position="199"/>
    </location>
</feature>
<dbReference type="OrthoDB" id="8607342at2"/>
<keyword evidence="2" id="KW-0472">Membrane</keyword>
<dbReference type="GO" id="GO:0080120">
    <property type="term" value="P:CAAX-box protein maturation"/>
    <property type="evidence" value="ECO:0007669"/>
    <property type="project" value="UniProtKB-ARBA"/>
</dbReference>
<dbReference type="GO" id="GO:0006508">
    <property type="term" value="P:proteolysis"/>
    <property type="evidence" value="ECO:0007669"/>
    <property type="project" value="UniProtKB-KW"/>
</dbReference>
<feature type="transmembrane region" description="Helical" evidence="2">
    <location>
        <begin position="45"/>
        <end position="63"/>
    </location>
</feature>
<reference evidence="5" key="1">
    <citation type="submission" date="2019-03" db="EMBL/GenBank/DDBJ databases">
        <title>Weissella sp. 26KH-42 Genome sequencing.</title>
        <authorList>
            <person name="Heo J."/>
            <person name="Kim S.-J."/>
            <person name="Kim J.-S."/>
            <person name="Hong S.-B."/>
            <person name="Kwon S.-W."/>
        </authorList>
    </citation>
    <scope>NUCLEOTIDE SEQUENCE [LARGE SCALE GENOMIC DNA]</scope>
    <source>
        <strain evidence="5">26KH-42</strain>
    </source>
</reference>
<keyword evidence="4" id="KW-0482">Metalloprotease</keyword>
<dbReference type="GO" id="GO:0004175">
    <property type="term" value="F:endopeptidase activity"/>
    <property type="evidence" value="ECO:0007669"/>
    <property type="project" value="UniProtKB-ARBA"/>
</dbReference>
<dbReference type="RefSeq" id="WP_133362059.1">
    <property type="nucleotide sequence ID" value="NZ_CP037940.1"/>
</dbReference>
<evidence type="ECO:0000256" key="2">
    <source>
        <dbReference type="SAM" id="Phobius"/>
    </source>
</evidence>